<dbReference type="PANTHER" id="PTHR39080:SF1">
    <property type="entry name" value="LARGE RIBOSOMAL SUBUNIT PROTEIN BL28A"/>
    <property type="match status" value="1"/>
</dbReference>
<dbReference type="NCBIfam" id="TIGR00009">
    <property type="entry name" value="L28"/>
    <property type="match status" value="1"/>
</dbReference>
<dbReference type="InterPro" id="IPR050096">
    <property type="entry name" value="Bacterial_rp_bL28"/>
</dbReference>
<comment type="similarity">
    <text evidence="1 5">Belongs to the bacterial ribosomal protein bL28 family.</text>
</comment>
<reference evidence="7 11" key="5">
    <citation type="submission" date="2019-11" db="EMBL/GenBank/DDBJ databases">
        <title>Whole genome shotgun sequencing (WGS) data from Adlercreutzia equolifaciens ResAG-91, Eggerthella lenta MRI-F36, MRI-F37, MRI-F40, ResAG-49, ResAG-88, ResAG-121, ResAG-145, and Gordonibacter sp. ResAG-5, ResAG-26, ResAG-43, ResAG-50, ResAG-59.</title>
        <authorList>
            <person name="Stoll D.A."/>
            <person name="Danylec N."/>
            <person name="Franz C.M.A.P."/>
            <person name="Huch M."/>
        </authorList>
    </citation>
    <scope>NUCLEOTIDE SEQUENCE [LARGE SCALE GENOMIC DNA]</scope>
    <source>
        <strain evidence="7 11">ResAG-59</strain>
    </source>
</reference>
<dbReference type="GO" id="GO:0003735">
    <property type="term" value="F:structural constituent of ribosome"/>
    <property type="evidence" value="ECO:0007669"/>
    <property type="project" value="InterPro"/>
</dbReference>
<dbReference type="GO" id="GO:0006412">
    <property type="term" value="P:translation"/>
    <property type="evidence" value="ECO:0007669"/>
    <property type="project" value="UniProtKB-UniRule"/>
</dbReference>
<dbReference type="InterPro" id="IPR026569">
    <property type="entry name" value="Ribosomal_bL28"/>
</dbReference>
<dbReference type="GeneID" id="97354300"/>
<dbReference type="PANTHER" id="PTHR39080">
    <property type="entry name" value="50S RIBOSOMAL PROTEIN L28"/>
    <property type="match status" value="1"/>
</dbReference>
<evidence type="ECO:0000313" key="8">
    <source>
        <dbReference type="EMBL" id="ROT88096.1"/>
    </source>
</evidence>
<dbReference type="Gene3D" id="2.30.170.40">
    <property type="entry name" value="Ribosomal protein L28/L24"/>
    <property type="match status" value="1"/>
</dbReference>
<evidence type="ECO:0000256" key="1">
    <source>
        <dbReference type="ARBA" id="ARBA00008760"/>
    </source>
</evidence>
<evidence type="ECO:0000256" key="5">
    <source>
        <dbReference type="HAMAP-Rule" id="MF_00373"/>
    </source>
</evidence>
<evidence type="ECO:0000256" key="4">
    <source>
        <dbReference type="ARBA" id="ARBA00035174"/>
    </source>
</evidence>
<dbReference type="InterPro" id="IPR034704">
    <property type="entry name" value="Ribosomal_bL28/bL31-like_sf"/>
</dbReference>
<dbReference type="Proteomes" id="UP000285258">
    <property type="component" value="Unassembled WGS sequence"/>
</dbReference>
<keyword evidence="11" id="KW-1185">Reference proteome</keyword>
<dbReference type="Proteomes" id="UP000462865">
    <property type="component" value="Unassembled WGS sequence"/>
</dbReference>
<dbReference type="HAMAP" id="MF_00373">
    <property type="entry name" value="Ribosomal_bL28"/>
    <property type="match status" value="1"/>
</dbReference>
<gene>
    <name evidence="5 7" type="primary">rpmB</name>
    <name evidence="8" type="ORF">DMP12_13385</name>
    <name evidence="6" type="ORF">GKG38_13685</name>
    <name evidence="7" type="ORF">GO738_13525</name>
</gene>
<dbReference type="Proteomes" id="UP000468327">
    <property type="component" value="Unassembled WGS sequence"/>
</dbReference>
<organism evidence="7 11">
    <name type="scientific">Gordonibacter urolithinfaciens</name>
    <dbReference type="NCBI Taxonomy" id="1335613"/>
    <lineage>
        <taxon>Bacteria</taxon>
        <taxon>Bacillati</taxon>
        <taxon>Actinomycetota</taxon>
        <taxon>Coriobacteriia</taxon>
        <taxon>Eggerthellales</taxon>
        <taxon>Eggerthellaceae</taxon>
        <taxon>Gordonibacter</taxon>
    </lineage>
</organism>
<reference evidence="9" key="1">
    <citation type="submission" date="2018-05" db="EMBL/GenBank/DDBJ databases">
        <title>Genome Sequencing of selected type strains of the family Eggerthellaceae.</title>
        <authorList>
            <person name="Danylec N."/>
            <person name="Stoll D.A."/>
            <person name="Doetsch A."/>
            <person name="Huch M."/>
        </authorList>
    </citation>
    <scope>NUCLEOTIDE SEQUENCE [LARGE SCALE GENOMIC DNA]</scope>
    <source>
        <strain evidence="9">DSM 27213</strain>
    </source>
</reference>
<evidence type="ECO:0000313" key="11">
    <source>
        <dbReference type="Proteomes" id="UP000468327"/>
    </source>
</evidence>
<dbReference type="EMBL" id="WPOC01000029">
    <property type="protein sequence ID" value="MVN16345.1"/>
    <property type="molecule type" value="Genomic_DNA"/>
</dbReference>
<dbReference type="EMBL" id="WKZA01000099">
    <property type="protein sequence ID" value="MSA96086.1"/>
    <property type="molecule type" value="Genomic_DNA"/>
</dbReference>
<evidence type="ECO:0000313" key="7">
    <source>
        <dbReference type="EMBL" id="MVN16345.1"/>
    </source>
</evidence>
<protein>
    <recommendedName>
        <fullName evidence="4 5">Large ribosomal subunit protein bL28</fullName>
    </recommendedName>
</protein>
<reference evidence="6 10" key="4">
    <citation type="journal article" date="2019" name="Nat. Med.">
        <title>A library of human gut bacterial isolates paired with longitudinal multiomics data enables mechanistic microbiome research.</title>
        <authorList>
            <person name="Poyet M."/>
            <person name="Groussin M."/>
            <person name="Gibbons S.M."/>
            <person name="Avila-Pacheco J."/>
            <person name="Jiang X."/>
            <person name="Kearney S.M."/>
            <person name="Perrotta A.R."/>
            <person name="Berdy B."/>
            <person name="Zhao S."/>
            <person name="Lieberman T.D."/>
            <person name="Swanson P.K."/>
            <person name="Smith M."/>
            <person name="Roesemann S."/>
            <person name="Alexander J.E."/>
            <person name="Rich S.A."/>
            <person name="Livny J."/>
            <person name="Vlamakis H."/>
            <person name="Clish C."/>
            <person name="Bullock K."/>
            <person name="Deik A."/>
            <person name="Scott J."/>
            <person name="Pierce K.A."/>
            <person name="Xavier R.J."/>
            <person name="Alm E.J."/>
        </authorList>
    </citation>
    <scope>NUCLEOTIDE SEQUENCE [LARGE SCALE GENOMIC DNA]</scope>
    <source>
        <strain evidence="6 10">BIOML-A1</strain>
    </source>
</reference>
<reference evidence="8" key="3">
    <citation type="journal article" date="2019" name="Microbiol. Resour. Announc.">
        <title>Draft Genome Sequences of Type Strains of Gordonibacter faecihominis, Paraeggerthella hongkongensis, Parvibacter caecicola,Slackia equolifaciens, Slackia faecicanis, and Slackia isoflavoniconvertens.</title>
        <authorList>
            <person name="Danylec N."/>
            <person name="Stoll D.A."/>
            <person name="Dotsch A."/>
            <person name="Huch M."/>
        </authorList>
    </citation>
    <scope>NUCLEOTIDE SEQUENCE</scope>
    <source>
        <strain evidence="8">DSM 27213</strain>
    </source>
</reference>
<dbReference type="GO" id="GO:0005840">
    <property type="term" value="C:ribosome"/>
    <property type="evidence" value="ECO:0007669"/>
    <property type="project" value="UniProtKB-KW"/>
</dbReference>
<dbReference type="Gene3D" id="2.20.150.30">
    <property type="match status" value="1"/>
</dbReference>
<keyword evidence="2 5" id="KW-0689">Ribosomal protein</keyword>
<evidence type="ECO:0000313" key="9">
    <source>
        <dbReference type="Proteomes" id="UP000285258"/>
    </source>
</evidence>
<proteinExistence type="inferred from homology"/>
<reference evidence="8" key="2">
    <citation type="journal article" date="2019" name="Int. J. Syst. Evol. Microbiol.">
        <title>Gordonibacter faecihominis is a later heterotypic synonym of Gordonibacter urolithinfaciens.</title>
        <authorList>
            <person name="Danylec N."/>
            <person name="Stoll D.A."/>
            <person name="Huch M."/>
        </authorList>
    </citation>
    <scope>NUCLEOTIDE SEQUENCE</scope>
    <source>
        <strain evidence="8">DSM 27213</strain>
    </source>
</reference>
<dbReference type="SUPFAM" id="SSF143800">
    <property type="entry name" value="L28p-like"/>
    <property type="match status" value="1"/>
</dbReference>
<dbReference type="AlphaFoldDB" id="A0A1Y4FTC5"/>
<dbReference type="RefSeq" id="WP_041240000.1">
    <property type="nucleotide sequence ID" value="NZ_BAABZN010000001.1"/>
</dbReference>
<dbReference type="InterPro" id="IPR037147">
    <property type="entry name" value="Ribosomal_bL28_sf"/>
</dbReference>
<dbReference type="GO" id="GO:1990904">
    <property type="term" value="C:ribonucleoprotein complex"/>
    <property type="evidence" value="ECO:0007669"/>
    <property type="project" value="UniProtKB-KW"/>
</dbReference>
<dbReference type="EMBL" id="QIBW01000024">
    <property type="protein sequence ID" value="ROT88096.1"/>
    <property type="molecule type" value="Genomic_DNA"/>
</dbReference>
<dbReference type="InterPro" id="IPR001383">
    <property type="entry name" value="Ribosomal_bL28_bact-type"/>
</dbReference>
<name>A0A1Y4FTC5_9ACTN</name>
<sequence>MSKVCEVCGKHPVAGRNVSHSHRVTNRVFRPNIQKITIKDKEGRVRKANVCTSCMKAGKVERA</sequence>
<evidence type="ECO:0000313" key="10">
    <source>
        <dbReference type="Proteomes" id="UP000462865"/>
    </source>
</evidence>
<dbReference type="Pfam" id="PF00830">
    <property type="entry name" value="Ribosomal_L28"/>
    <property type="match status" value="1"/>
</dbReference>
<comment type="caution">
    <text evidence="7">The sequence shown here is derived from an EMBL/GenBank/DDBJ whole genome shotgun (WGS) entry which is preliminary data.</text>
</comment>
<evidence type="ECO:0000256" key="2">
    <source>
        <dbReference type="ARBA" id="ARBA00022980"/>
    </source>
</evidence>
<accession>A0A1Y4FTC5</accession>
<keyword evidence="3 5" id="KW-0687">Ribonucleoprotein</keyword>
<evidence type="ECO:0000256" key="3">
    <source>
        <dbReference type="ARBA" id="ARBA00023274"/>
    </source>
</evidence>
<evidence type="ECO:0000313" key="6">
    <source>
        <dbReference type="EMBL" id="MSA96086.1"/>
    </source>
</evidence>